<dbReference type="PANTHER" id="PTHR24114:SF50">
    <property type="entry name" value="RNI-LIKE PROTEIN"/>
    <property type="match status" value="1"/>
</dbReference>
<keyword evidence="3" id="KW-1185">Reference proteome</keyword>
<dbReference type="InterPro" id="IPR018247">
    <property type="entry name" value="EF_Hand_1_Ca_BS"/>
</dbReference>
<organism evidence="2 3">
    <name type="scientific">Paramuricea clavata</name>
    <name type="common">Red gorgonian</name>
    <name type="synonym">Violescent sea-whip</name>
    <dbReference type="NCBI Taxonomy" id="317549"/>
    <lineage>
        <taxon>Eukaryota</taxon>
        <taxon>Metazoa</taxon>
        <taxon>Cnidaria</taxon>
        <taxon>Anthozoa</taxon>
        <taxon>Octocorallia</taxon>
        <taxon>Malacalcyonacea</taxon>
        <taxon>Plexauridae</taxon>
        <taxon>Paramuricea</taxon>
    </lineage>
</organism>
<dbReference type="InterPro" id="IPR001611">
    <property type="entry name" value="Leu-rich_rpt"/>
</dbReference>
<dbReference type="InterPro" id="IPR032675">
    <property type="entry name" value="LRR_dom_sf"/>
</dbReference>
<dbReference type="GO" id="GO:0005509">
    <property type="term" value="F:calcium ion binding"/>
    <property type="evidence" value="ECO:0007669"/>
    <property type="project" value="InterPro"/>
</dbReference>
<comment type="caution">
    <text evidence="2">The sequence shown here is derived from an EMBL/GenBank/DDBJ whole genome shotgun (WGS) entry which is preliminary data.</text>
</comment>
<dbReference type="InterPro" id="IPR001751">
    <property type="entry name" value="S100/CaBP7/8-like_CS"/>
</dbReference>
<dbReference type="PROSITE" id="PS50222">
    <property type="entry name" value="EF_HAND_2"/>
    <property type="match status" value="1"/>
</dbReference>
<dbReference type="SUPFAM" id="SSF47473">
    <property type="entry name" value="EF-hand"/>
    <property type="match status" value="1"/>
</dbReference>
<evidence type="ECO:0000256" key="1">
    <source>
        <dbReference type="ARBA" id="ARBA00022837"/>
    </source>
</evidence>
<sequence length="477" mass="53023">MADTLKLGPQSAQRICSQHKDACSPFSDDDLTDETLSGRESVASSCLETELEFEQHFPESLENVKQGSNARTLYLQACECMGVVPIKRLLHQLCSDEIRITHRNLNDTDCKAISNALLVNKTVTTLDLSNNLITDKGALYLASAMVERDLVRVLVLAGNKLAYNSAEIFAELLQRSKSLAVLDLSGNKIDDKACVVLAEALKSNKTLQDCNLSHNKLSENAGTALAEALTYNTTLQRLNLSWNLIRHGVVPIATALSTNQALHIFDLSWNGVDDLGIRALVGGLETNTALEELNLSRNNISDSGFLELVKVLEKCRLQKLDISRNSCFGLNKALEILLILLQEEKTELKIVNIGQIPLTKETTQLLTELKTTRADVNIYHGYTTQDSYQASAPKQMNPCKILKDYAITNQLHSFQFFRALGQSNAYRETISSDEFVIGLRGLGVFDDHQIKDVVNFLDRDRNGLIDYSEFMTIFSCE</sequence>
<name>A0A7D9IL98_PARCT</name>
<keyword evidence="1" id="KW-0106">Calcium</keyword>
<dbReference type="SMART" id="SM00368">
    <property type="entry name" value="LRR_RI"/>
    <property type="match status" value="7"/>
</dbReference>
<dbReference type="Gene3D" id="3.80.10.10">
    <property type="entry name" value="Ribonuclease Inhibitor"/>
    <property type="match status" value="3"/>
</dbReference>
<dbReference type="AlphaFoldDB" id="A0A7D9IL98"/>
<dbReference type="EMBL" id="CACRXK020006145">
    <property type="protein sequence ID" value="CAB4008515.1"/>
    <property type="molecule type" value="Genomic_DNA"/>
</dbReference>
<reference evidence="2" key="1">
    <citation type="submission" date="2020-04" db="EMBL/GenBank/DDBJ databases">
        <authorList>
            <person name="Alioto T."/>
            <person name="Alioto T."/>
            <person name="Gomez Garrido J."/>
        </authorList>
    </citation>
    <scope>NUCLEOTIDE SEQUENCE</scope>
    <source>
        <strain evidence="2">A484AB</strain>
    </source>
</reference>
<proteinExistence type="predicted"/>
<dbReference type="SUPFAM" id="SSF52047">
    <property type="entry name" value="RNI-like"/>
    <property type="match status" value="1"/>
</dbReference>
<protein>
    <submittedName>
        <fullName evidence="2">Leucine-rich repeat-containing 74B-like</fullName>
    </submittedName>
</protein>
<dbReference type="InterPro" id="IPR011992">
    <property type="entry name" value="EF-hand-dom_pair"/>
</dbReference>
<dbReference type="Gene3D" id="1.10.238.10">
    <property type="entry name" value="EF-hand"/>
    <property type="match status" value="1"/>
</dbReference>
<dbReference type="PROSITE" id="PS51450">
    <property type="entry name" value="LRR"/>
    <property type="match status" value="1"/>
</dbReference>
<dbReference type="PANTHER" id="PTHR24114">
    <property type="entry name" value="LEUCINE RICH REPEAT FAMILY PROTEIN"/>
    <property type="match status" value="1"/>
</dbReference>
<gene>
    <name evidence="2" type="ORF">PACLA_8A062227</name>
</gene>
<dbReference type="PROSITE" id="PS00018">
    <property type="entry name" value="EF_HAND_1"/>
    <property type="match status" value="1"/>
</dbReference>
<dbReference type="InterPro" id="IPR002048">
    <property type="entry name" value="EF_hand_dom"/>
</dbReference>
<dbReference type="Proteomes" id="UP001152795">
    <property type="component" value="Unassembled WGS sequence"/>
</dbReference>
<evidence type="ECO:0000313" key="2">
    <source>
        <dbReference type="EMBL" id="CAB4008515.1"/>
    </source>
</evidence>
<evidence type="ECO:0000313" key="3">
    <source>
        <dbReference type="Proteomes" id="UP001152795"/>
    </source>
</evidence>
<dbReference type="PROSITE" id="PS00303">
    <property type="entry name" value="S100_CABP"/>
    <property type="match status" value="1"/>
</dbReference>
<dbReference type="OrthoDB" id="120976at2759"/>
<dbReference type="Pfam" id="PF13516">
    <property type="entry name" value="LRR_6"/>
    <property type="match status" value="5"/>
</dbReference>
<dbReference type="InterPro" id="IPR052394">
    <property type="entry name" value="LRR-containing"/>
</dbReference>
<accession>A0A7D9IL98</accession>